<dbReference type="SUPFAM" id="SSF56327">
    <property type="entry name" value="LDH C-terminal domain-like"/>
    <property type="match status" value="1"/>
</dbReference>
<gene>
    <name evidence="9" type="ORF">FHS92_002179</name>
</gene>
<feature type="domain" description="Lactate/malate dehydrogenase C-terminal" evidence="8">
    <location>
        <begin position="132"/>
        <end position="290"/>
    </location>
</feature>
<dbReference type="AlphaFoldDB" id="A0A841J148"/>
<sequence length="297" mass="30775">MGATTAYALMLRALFREIILIDRDEALAEAEAMDISDAGVLARPTHVRSGNFADAASARIAVLTAGAATHGSESRLSVTARSADIVQSCIRDLVAAGFDGLLIVAANSVDLMAWVAKDVSGFPGHRVIGTGTLLDSSRLQQTIAARLNVAASSVDALMIGEHGDSSVAALSIARIGGVALESIEAGTRPNAADLAEEVRGAAYKIIEGKGYTSFGVATAIVRICEAIVRDEHAVVPVSTLLTGQYGITDLYLSLPCILGETGVERVLTPHLSQSETAALIASANMLRTAKHALDRGA</sequence>
<dbReference type="Gene3D" id="3.90.110.10">
    <property type="entry name" value="Lactate dehydrogenase/glycoside hydrolase, family 4, C-terminal"/>
    <property type="match status" value="1"/>
</dbReference>
<dbReference type="Pfam" id="PF00056">
    <property type="entry name" value="Ldh_1_N"/>
    <property type="match status" value="1"/>
</dbReference>
<accession>A0A841J148</accession>
<keyword evidence="10" id="KW-1185">Reference proteome</keyword>
<dbReference type="InterPro" id="IPR022383">
    <property type="entry name" value="Lactate/malate_DH_C"/>
</dbReference>
<dbReference type="PANTHER" id="PTHR43128:SF16">
    <property type="entry name" value="L-LACTATE DEHYDROGENASE"/>
    <property type="match status" value="1"/>
</dbReference>
<reference evidence="9 10" key="1">
    <citation type="submission" date="2020-08" db="EMBL/GenBank/DDBJ databases">
        <title>Genomic Encyclopedia of Type Strains, Phase IV (KMG-IV): sequencing the most valuable type-strain genomes for metagenomic binning, comparative biology and taxonomic classification.</title>
        <authorList>
            <person name="Goeker M."/>
        </authorList>
    </citation>
    <scope>NUCLEOTIDE SEQUENCE [LARGE SCALE GENOMIC DNA]</scope>
    <source>
        <strain evidence="9 10">DSM 102255</strain>
    </source>
</reference>
<dbReference type="InterPro" id="IPR001236">
    <property type="entry name" value="Lactate/malate_DH_N"/>
</dbReference>
<evidence type="ECO:0000256" key="5">
    <source>
        <dbReference type="PIRSR" id="PIRSR000102-3"/>
    </source>
</evidence>
<feature type="binding site" evidence="5">
    <location>
        <position position="22"/>
    </location>
    <ligand>
        <name>NAD(+)</name>
        <dbReference type="ChEBI" id="CHEBI:57540"/>
    </ligand>
</feature>
<evidence type="ECO:0000259" key="8">
    <source>
        <dbReference type="Pfam" id="PF02866"/>
    </source>
</evidence>
<keyword evidence="3 5" id="KW-0520">NAD</keyword>
<evidence type="ECO:0000256" key="2">
    <source>
        <dbReference type="ARBA" id="ARBA00023002"/>
    </source>
</evidence>
<dbReference type="InterPro" id="IPR018177">
    <property type="entry name" value="L-lactate_DH_AS"/>
</dbReference>
<keyword evidence="2 6" id="KW-0560">Oxidoreductase</keyword>
<dbReference type="SUPFAM" id="SSF51735">
    <property type="entry name" value="NAD(P)-binding Rossmann-fold domains"/>
    <property type="match status" value="1"/>
</dbReference>
<evidence type="ECO:0000313" key="9">
    <source>
        <dbReference type="EMBL" id="MBB6124434.1"/>
    </source>
</evidence>
<dbReference type="Gene3D" id="3.40.50.720">
    <property type="entry name" value="NAD(P)-binding Rossmann-like Domain"/>
    <property type="match status" value="1"/>
</dbReference>
<dbReference type="InterPro" id="IPR001557">
    <property type="entry name" value="L-lactate/malate_DH"/>
</dbReference>
<dbReference type="GO" id="GO:0006089">
    <property type="term" value="P:lactate metabolic process"/>
    <property type="evidence" value="ECO:0007669"/>
    <property type="project" value="TreeGrafter"/>
</dbReference>
<evidence type="ECO:0000256" key="3">
    <source>
        <dbReference type="ARBA" id="ARBA00023027"/>
    </source>
</evidence>
<dbReference type="Proteomes" id="UP000552700">
    <property type="component" value="Unassembled WGS sequence"/>
</dbReference>
<feature type="active site" description="Proton acceptor" evidence="4">
    <location>
        <position position="162"/>
    </location>
</feature>
<dbReference type="InterPro" id="IPR036291">
    <property type="entry name" value="NAD(P)-bd_dom_sf"/>
</dbReference>
<evidence type="ECO:0000259" key="7">
    <source>
        <dbReference type="Pfam" id="PF00056"/>
    </source>
</evidence>
<dbReference type="GO" id="GO:0004459">
    <property type="term" value="F:L-lactate dehydrogenase (NAD+) activity"/>
    <property type="evidence" value="ECO:0007669"/>
    <property type="project" value="UniProtKB-EC"/>
</dbReference>
<proteinExistence type="inferred from homology"/>
<evidence type="ECO:0000256" key="4">
    <source>
        <dbReference type="PIRSR" id="PIRSR000102-1"/>
    </source>
</evidence>
<evidence type="ECO:0000256" key="1">
    <source>
        <dbReference type="ARBA" id="ARBA00003966"/>
    </source>
</evidence>
<comment type="caution">
    <text evidence="9">The sequence shown here is derived from an EMBL/GenBank/DDBJ whole genome shotgun (WGS) entry which is preliminary data.</text>
</comment>
<comment type="similarity">
    <text evidence="6">Belongs to the LDH/MDH superfamily.</text>
</comment>
<name>A0A841J148_9SPHN</name>
<feature type="domain" description="Lactate/malate dehydrogenase N-terminal" evidence="7">
    <location>
        <begin position="2"/>
        <end position="129"/>
    </location>
</feature>
<dbReference type="EMBL" id="JACIJP010000003">
    <property type="protein sequence ID" value="MBB6124434.1"/>
    <property type="molecule type" value="Genomic_DNA"/>
</dbReference>
<organism evidence="9 10">
    <name type="scientific">Sphingobium subterraneum</name>
    <dbReference type="NCBI Taxonomy" id="627688"/>
    <lineage>
        <taxon>Bacteria</taxon>
        <taxon>Pseudomonadati</taxon>
        <taxon>Pseudomonadota</taxon>
        <taxon>Alphaproteobacteria</taxon>
        <taxon>Sphingomonadales</taxon>
        <taxon>Sphingomonadaceae</taxon>
        <taxon>Sphingobium</taxon>
    </lineage>
</organism>
<dbReference type="Pfam" id="PF02866">
    <property type="entry name" value="Ldh_1_C"/>
    <property type="match status" value="1"/>
</dbReference>
<dbReference type="PANTHER" id="PTHR43128">
    <property type="entry name" value="L-2-HYDROXYCARBOXYLATE DEHYDROGENASE (NAD(P)(+))"/>
    <property type="match status" value="1"/>
</dbReference>
<dbReference type="PROSITE" id="PS00064">
    <property type="entry name" value="L_LDH"/>
    <property type="match status" value="1"/>
</dbReference>
<comment type="function">
    <text evidence="1">Catalyzes the reversible oxidation of malate to oxaloacetate.</text>
</comment>
<dbReference type="EC" id="1.1.1.27" evidence="9"/>
<dbReference type="PIRSF" id="PIRSF000102">
    <property type="entry name" value="Lac_mal_DH"/>
    <property type="match status" value="1"/>
</dbReference>
<evidence type="ECO:0000256" key="6">
    <source>
        <dbReference type="RuleBase" id="RU003369"/>
    </source>
</evidence>
<evidence type="ECO:0000313" key="10">
    <source>
        <dbReference type="Proteomes" id="UP000552700"/>
    </source>
</evidence>
<dbReference type="InterPro" id="IPR015955">
    <property type="entry name" value="Lactate_DH/Glyco_Ohase_4_C"/>
</dbReference>
<dbReference type="PRINTS" id="PR00086">
    <property type="entry name" value="LLDHDRGNASE"/>
</dbReference>
<protein>
    <submittedName>
        <fullName evidence="9">L-lactate dehydrogenase</fullName>
        <ecNumber evidence="9">1.1.1.27</ecNumber>
    </submittedName>
</protein>